<evidence type="ECO:0000259" key="9">
    <source>
        <dbReference type="PROSITE" id="PS50002"/>
    </source>
</evidence>
<dbReference type="Pfam" id="PF00373">
    <property type="entry name" value="FERM_M"/>
    <property type="match status" value="1"/>
</dbReference>
<dbReference type="InterPro" id="IPR000299">
    <property type="entry name" value="FERM_domain"/>
</dbReference>
<reference evidence="13" key="1">
    <citation type="submission" date="2025-08" db="UniProtKB">
        <authorList>
            <consortium name="RefSeq"/>
        </authorList>
    </citation>
    <scope>IDENTIFICATION</scope>
    <source>
        <tissue evidence="13">Sperm</tissue>
    </source>
</reference>
<dbReference type="PROSITE" id="PS51016">
    <property type="entry name" value="MYTH4"/>
    <property type="match status" value="1"/>
</dbReference>
<evidence type="ECO:0000256" key="3">
    <source>
        <dbReference type="ARBA" id="ARBA00022443"/>
    </source>
</evidence>
<evidence type="ECO:0000256" key="8">
    <source>
        <dbReference type="SAM" id="MobiDB-lite"/>
    </source>
</evidence>
<dbReference type="CDD" id="cd14473">
    <property type="entry name" value="FERM_B-lobe"/>
    <property type="match status" value="1"/>
</dbReference>
<dbReference type="Gene3D" id="1.25.40.530">
    <property type="entry name" value="MyTH4 domain"/>
    <property type="match status" value="1"/>
</dbReference>
<dbReference type="InterPro" id="IPR000857">
    <property type="entry name" value="MyTH4_dom"/>
</dbReference>
<keyword evidence="3 7" id="KW-0728">SH3 domain</keyword>
<dbReference type="InterPro" id="IPR051567">
    <property type="entry name" value="Unconventional_Myosin_ATPase"/>
</dbReference>
<evidence type="ECO:0000256" key="5">
    <source>
        <dbReference type="ARBA" id="ARBA00022737"/>
    </source>
</evidence>
<dbReference type="CTD" id="80022"/>
<feature type="compositionally biased region" description="Low complexity" evidence="8">
    <location>
        <begin position="297"/>
        <end position="313"/>
    </location>
</feature>
<dbReference type="AlphaFoldDB" id="A0AAJ7TTK6"/>
<dbReference type="Gene3D" id="2.30.30.40">
    <property type="entry name" value="SH3 Domains"/>
    <property type="match status" value="1"/>
</dbReference>
<dbReference type="GO" id="GO:0005737">
    <property type="term" value="C:cytoplasm"/>
    <property type="evidence" value="ECO:0007669"/>
    <property type="project" value="UniProtKB-SubCell"/>
</dbReference>
<organism evidence="12 13">
    <name type="scientific">Petromyzon marinus</name>
    <name type="common">Sea lamprey</name>
    <dbReference type="NCBI Taxonomy" id="7757"/>
    <lineage>
        <taxon>Eukaryota</taxon>
        <taxon>Metazoa</taxon>
        <taxon>Chordata</taxon>
        <taxon>Craniata</taxon>
        <taxon>Vertebrata</taxon>
        <taxon>Cyclostomata</taxon>
        <taxon>Hyperoartia</taxon>
        <taxon>Petromyzontiformes</taxon>
        <taxon>Petromyzontidae</taxon>
        <taxon>Petromyzon</taxon>
    </lineage>
</organism>
<feature type="region of interest" description="Disordered" evidence="8">
    <location>
        <begin position="297"/>
        <end position="324"/>
    </location>
</feature>
<dbReference type="Pfam" id="PF00784">
    <property type="entry name" value="MyTH4"/>
    <property type="match status" value="1"/>
</dbReference>
<dbReference type="PANTHER" id="PTHR22692:SF26">
    <property type="entry name" value="SH3 DOMAIN-CONTAINING PROTEIN"/>
    <property type="match status" value="1"/>
</dbReference>
<gene>
    <name evidence="13" type="primary">LOC116949494</name>
</gene>
<dbReference type="Proteomes" id="UP001318040">
    <property type="component" value="Chromosome 37"/>
</dbReference>
<dbReference type="SMART" id="SM00139">
    <property type="entry name" value="MyTH4"/>
    <property type="match status" value="1"/>
</dbReference>
<dbReference type="SMART" id="SM00326">
    <property type="entry name" value="SH3"/>
    <property type="match status" value="1"/>
</dbReference>
<dbReference type="InterPro" id="IPR059004">
    <property type="entry name" value="MYO15"/>
</dbReference>
<protein>
    <submittedName>
        <fullName evidence="13">Unconventional myosin-XV-like</fullName>
    </submittedName>
</protein>
<comment type="subcellular location">
    <subcellularLocation>
        <location evidence="1">Cytoplasm</location>
    </subcellularLocation>
</comment>
<keyword evidence="6" id="KW-0009">Actin-binding</keyword>
<keyword evidence="12" id="KW-1185">Reference proteome</keyword>
<dbReference type="InterPro" id="IPR011993">
    <property type="entry name" value="PH-like_dom_sf"/>
</dbReference>
<dbReference type="SUPFAM" id="SSF50044">
    <property type="entry name" value="SH3-domain"/>
    <property type="match status" value="1"/>
</dbReference>
<dbReference type="InterPro" id="IPR035963">
    <property type="entry name" value="FERM_2"/>
</dbReference>
<dbReference type="PROSITE" id="PS50057">
    <property type="entry name" value="FERM_3"/>
    <property type="match status" value="1"/>
</dbReference>
<proteinExistence type="inferred from homology"/>
<evidence type="ECO:0000256" key="1">
    <source>
        <dbReference type="ARBA" id="ARBA00004496"/>
    </source>
</evidence>
<dbReference type="PANTHER" id="PTHR22692">
    <property type="entry name" value="MYOSIN VII, XV"/>
    <property type="match status" value="1"/>
</dbReference>
<dbReference type="GO" id="GO:0005856">
    <property type="term" value="C:cytoskeleton"/>
    <property type="evidence" value="ECO:0007669"/>
    <property type="project" value="InterPro"/>
</dbReference>
<dbReference type="Pfam" id="PF07653">
    <property type="entry name" value="SH3_2"/>
    <property type="match status" value="1"/>
</dbReference>
<evidence type="ECO:0000256" key="4">
    <source>
        <dbReference type="ARBA" id="ARBA00022490"/>
    </source>
</evidence>
<feature type="domain" description="FERM" evidence="10">
    <location>
        <begin position="519"/>
        <end position="822"/>
    </location>
</feature>
<evidence type="ECO:0000313" key="12">
    <source>
        <dbReference type="Proteomes" id="UP001318040"/>
    </source>
</evidence>
<name>A0AAJ7TTK6_PETMA</name>
<feature type="compositionally biased region" description="Acidic residues" evidence="8">
    <location>
        <begin position="314"/>
        <end position="324"/>
    </location>
</feature>
<dbReference type="InterPro" id="IPR019748">
    <property type="entry name" value="FERM_central"/>
</dbReference>
<dbReference type="RefSeq" id="XP_032822765.1">
    <property type="nucleotide sequence ID" value="XM_032966874.1"/>
</dbReference>
<dbReference type="SUPFAM" id="SSF47031">
    <property type="entry name" value="Second domain of FERM"/>
    <property type="match status" value="1"/>
</dbReference>
<evidence type="ECO:0000259" key="10">
    <source>
        <dbReference type="PROSITE" id="PS50057"/>
    </source>
</evidence>
<evidence type="ECO:0000256" key="6">
    <source>
        <dbReference type="ARBA" id="ARBA00023203"/>
    </source>
</evidence>
<dbReference type="InterPro" id="IPR036028">
    <property type="entry name" value="SH3-like_dom_sf"/>
</dbReference>
<dbReference type="InterPro" id="IPR038185">
    <property type="entry name" value="MyTH4_dom_sf"/>
</dbReference>
<dbReference type="InterPro" id="IPR019749">
    <property type="entry name" value="Band_41_domain"/>
</dbReference>
<dbReference type="Pfam" id="PF26570">
    <property type="entry name" value="MYO15"/>
    <property type="match status" value="1"/>
</dbReference>
<dbReference type="PROSITE" id="PS50002">
    <property type="entry name" value="SH3"/>
    <property type="match status" value="1"/>
</dbReference>
<dbReference type="InterPro" id="IPR001452">
    <property type="entry name" value="SH3_domain"/>
</dbReference>
<accession>A0AAJ7TTK6</accession>
<feature type="domain" description="SH3" evidence="9">
    <location>
        <begin position="193"/>
        <end position="255"/>
    </location>
</feature>
<sequence>MLVTHVTLTNGAASLVLLSSPMIFYPQDSLNNPAVLNLLVQQIVHDTFSNSCMRITKEECHRMRILLDECKVTPNTPTKDDTVKKRIVMAARDQWDTYFSRLFPAAGPIGIDIQMLAVSHKGIKLVKIVKLAGANTMYIKVLAPYSYADILYVTIANKVTLEFAMRNEQITIYSPKASQIKELVDFYCSELMRNSAYVIAVKSYFTDQKIMLSFRKGDVIKLQTAAAPMQEGWKFGVAHGRSGIFPADYVQPIAPPDFAISQPEPRHEESWTPPPMHVAQSGAVAVAIASAPAATAISQRAESSSSRSRSSAPESEENPYMEDLVETNPHIMVDFAKRHFRKPFNKKSRKGHESMSPADMVVFSRNPIQDSLIDIKDSNLNKQAVESFQTIMRFMGDLPPKGSDAECVYSLLRYGHQDVLKDEIYCQVIKQVTNNQSNKPDSAQKGWRLLYILTPYFKCTDVLKPYLISYLHGLASKPSPFQGMAKVCEEQLQQTLLCGGRRSVPSEVELVAMMSGRNSKRQLFNLPGGIDRFFKVKTSTVALDVLMELCKEMELSNPQAAQEYAIIALCNSGSFKKPLLKREYVMDVVAEAEKIDPAFSFWIKRVVWGQPLVLSNSLYITMHFNQVRRDFTMGHLLALPSGRPTEQHLSMVARMAALQHRAKEDRQPPSQKDMESYIPTIWFRLQSLSNWQSLISQQLNDVHGMSALQARTTFLEKMSTLPLFGSNFFNVKGSGIPPCLGAVNLKGLQFVKIENAEPFNIMHLRDMNSVKALPPTKSMSPQLEIISGNQSSRKTTVLDVQHALEMCHNMSMHMETMMGPRS</sequence>
<dbReference type="Gene3D" id="2.30.29.30">
    <property type="entry name" value="Pleckstrin-homology domain (PH domain)/Phosphotyrosine-binding domain (PTB)"/>
    <property type="match status" value="1"/>
</dbReference>
<dbReference type="GO" id="GO:0003779">
    <property type="term" value="F:actin binding"/>
    <property type="evidence" value="ECO:0007669"/>
    <property type="project" value="UniProtKB-KW"/>
</dbReference>
<dbReference type="KEGG" id="pmrn:116949494"/>
<comment type="similarity">
    <text evidence="2">Belongs to the TRAFAC class myosin-kinesin ATPase superfamily. Myosin family.</text>
</comment>
<keyword evidence="5" id="KW-0677">Repeat</keyword>
<evidence type="ECO:0000256" key="7">
    <source>
        <dbReference type="PROSITE-ProRule" id="PRU00192"/>
    </source>
</evidence>
<feature type="domain" description="MyTH4" evidence="11">
    <location>
        <begin position="363"/>
        <end position="514"/>
    </location>
</feature>
<keyword evidence="4" id="KW-0963">Cytoplasm</keyword>
<evidence type="ECO:0000313" key="13">
    <source>
        <dbReference type="RefSeq" id="XP_032822765.1"/>
    </source>
</evidence>
<evidence type="ECO:0000256" key="2">
    <source>
        <dbReference type="ARBA" id="ARBA00008314"/>
    </source>
</evidence>
<dbReference type="SMART" id="SM00295">
    <property type="entry name" value="B41"/>
    <property type="match status" value="1"/>
</dbReference>
<evidence type="ECO:0000259" key="11">
    <source>
        <dbReference type="PROSITE" id="PS51016"/>
    </source>
</evidence>